<sequence>MRRAQLSFGDGLIAGEVSDLREGWMTHADRVLADEQIVGAVYEALARRHPKSRGRGRLGAPAEMVLRLWILKHVRNWSYHVLEREVRANLVYRDFTRVGGGKTPDAKTMGRWGLAVDPETIRQIHDRIVQIAQQRGGRRDAECAWIRRWWRPTSITRPTARCWATG</sequence>
<gene>
    <name evidence="2" type="ORF">CQ13_34630</name>
</gene>
<reference evidence="2 3" key="1">
    <citation type="submission" date="2014-03" db="EMBL/GenBank/DDBJ databases">
        <title>Bradyrhizobium valentinum sp. nov., isolated from effective nodules of Lupinus mariae-josephae, a lupine endemic of basic-lime soils in Eastern Spain.</title>
        <authorList>
            <person name="Duran D."/>
            <person name="Rey L."/>
            <person name="Navarro A."/>
            <person name="Busquets A."/>
            <person name="Imperial J."/>
            <person name="Ruiz-Argueso T."/>
        </authorList>
    </citation>
    <scope>NUCLEOTIDE SEQUENCE [LARGE SCALE GENOMIC DNA]</scope>
    <source>
        <strain evidence="2 3">Ro19</strain>
    </source>
</reference>
<protein>
    <recommendedName>
        <fullName evidence="1">Transposase InsH N-terminal domain-containing protein</fullName>
    </recommendedName>
</protein>
<feature type="domain" description="Transposase InsH N-terminal" evidence="1">
    <location>
        <begin position="41"/>
        <end position="112"/>
    </location>
</feature>
<proteinExistence type="predicted"/>
<dbReference type="EMBL" id="LLYA01000191">
    <property type="protein sequence ID" value="KRR19104.1"/>
    <property type="molecule type" value="Genomic_DNA"/>
</dbReference>
<evidence type="ECO:0000313" key="2">
    <source>
        <dbReference type="EMBL" id="KRR19104.1"/>
    </source>
</evidence>
<evidence type="ECO:0000313" key="3">
    <source>
        <dbReference type="Proteomes" id="UP000052023"/>
    </source>
</evidence>
<accession>A0A0R3MNQ2</accession>
<organism evidence="2 3">
    <name type="scientific">Bradyrhizobium retamae</name>
    <dbReference type="NCBI Taxonomy" id="1300035"/>
    <lineage>
        <taxon>Bacteria</taxon>
        <taxon>Pseudomonadati</taxon>
        <taxon>Pseudomonadota</taxon>
        <taxon>Alphaproteobacteria</taxon>
        <taxon>Hyphomicrobiales</taxon>
        <taxon>Nitrobacteraceae</taxon>
        <taxon>Bradyrhizobium</taxon>
    </lineage>
</organism>
<keyword evidence="3" id="KW-1185">Reference proteome</keyword>
<dbReference type="Pfam" id="PF05598">
    <property type="entry name" value="DUF772"/>
    <property type="match status" value="1"/>
</dbReference>
<evidence type="ECO:0000259" key="1">
    <source>
        <dbReference type="Pfam" id="PF05598"/>
    </source>
</evidence>
<name>A0A0R3MNQ2_9BRAD</name>
<comment type="caution">
    <text evidence="2">The sequence shown here is derived from an EMBL/GenBank/DDBJ whole genome shotgun (WGS) entry which is preliminary data.</text>
</comment>
<dbReference type="AlphaFoldDB" id="A0A0R3MNQ2"/>
<dbReference type="Proteomes" id="UP000052023">
    <property type="component" value="Unassembled WGS sequence"/>
</dbReference>
<dbReference type="InterPro" id="IPR008490">
    <property type="entry name" value="Transposase_InsH_N"/>
</dbReference>